<feature type="transmembrane region" description="Helical" evidence="7">
    <location>
        <begin position="99"/>
        <end position="123"/>
    </location>
</feature>
<evidence type="ECO:0000259" key="8">
    <source>
        <dbReference type="PROSITE" id="PS50928"/>
    </source>
</evidence>
<proteinExistence type="inferred from homology"/>
<comment type="similarity">
    <text evidence="7">Belongs to the binding-protein-dependent transport system permease family.</text>
</comment>
<evidence type="ECO:0000313" key="10">
    <source>
        <dbReference type="Proteomes" id="UP000282076"/>
    </source>
</evidence>
<keyword evidence="5 7" id="KW-1133">Transmembrane helix</keyword>
<keyword evidence="4 7" id="KW-0812">Transmembrane</keyword>
<dbReference type="InterPro" id="IPR035906">
    <property type="entry name" value="MetI-like_sf"/>
</dbReference>
<dbReference type="OrthoDB" id="9785836at2"/>
<keyword evidence="6 7" id="KW-0472">Membrane</keyword>
<reference evidence="9 10" key="1">
    <citation type="submission" date="2018-10" db="EMBL/GenBank/DDBJ databases">
        <title>Cohnella sp. M2MS4P-1, whole genome shotgun sequence.</title>
        <authorList>
            <person name="Tuo L."/>
        </authorList>
    </citation>
    <scope>NUCLEOTIDE SEQUENCE [LARGE SCALE GENOMIC DNA]</scope>
    <source>
        <strain evidence="9 10">M2MS4P-1</strain>
    </source>
</reference>
<comment type="subcellular location">
    <subcellularLocation>
        <location evidence="1 7">Cell membrane</location>
        <topology evidence="1 7">Multi-pass membrane protein</topology>
    </subcellularLocation>
</comment>
<evidence type="ECO:0000313" key="9">
    <source>
        <dbReference type="EMBL" id="RKP57420.1"/>
    </source>
</evidence>
<organism evidence="9 10">
    <name type="scientific">Cohnella endophytica</name>
    <dbReference type="NCBI Taxonomy" id="2419778"/>
    <lineage>
        <taxon>Bacteria</taxon>
        <taxon>Bacillati</taxon>
        <taxon>Bacillota</taxon>
        <taxon>Bacilli</taxon>
        <taxon>Bacillales</taxon>
        <taxon>Paenibacillaceae</taxon>
        <taxon>Cohnella</taxon>
    </lineage>
</organism>
<dbReference type="PROSITE" id="PS50928">
    <property type="entry name" value="ABC_TM1"/>
    <property type="match status" value="1"/>
</dbReference>
<comment type="caution">
    <text evidence="9">The sequence shown here is derived from an EMBL/GenBank/DDBJ whole genome shotgun (WGS) entry which is preliminary data.</text>
</comment>
<dbReference type="Pfam" id="PF00528">
    <property type="entry name" value="BPD_transp_1"/>
    <property type="match status" value="1"/>
</dbReference>
<dbReference type="InterPro" id="IPR000515">
    <property type="entry name" value="MetI-like"/>
</dbReference>
<keyword evidence="10" id="KW-1185">Reference proteome</keyword>
<dbReference type="Proteomes" id="UP000282076">
    <property type="component" value="Unassembled WGS sequence"/>
</dbReference>
<accession>A0A494Y5Q6</accession>
<feature type="domain" description="ABC transmembrane type-1" evidence="8">
    <location>
        <begin position="95"/>
        <end position="312"/>
    </location>
</feature>
<gene>
    <name evidence="9" type="ORF">D7Z26_05015</name>
</gene>
<feature type="transmembrane region" description="Helical" evidence="7">
    <location>
        <begin position="35"/>
        <end position="62"/>
    </location>
</feature>
<dbReference type="GO" id="GO:0055085">
    <property type="term" value="P:transmembrane transport"/>
    <property type="evidence" value="ECO:0007669"/>
    <property type="project" value="InterPro"/>
</dbReference>
<dbReference type="PANTHER" id="PTHR43227:SF11">
    <property type="entry name" value="BLL4140 PROTEIN"/>
    <property type="match status" value="1"/>
</dbReference>
<evidence type="ECO:0000256" key="2">
    <source>
        <dbReference type="ARBA" id="ARBA00022448"/>
    </source>
</evidence>
<dbReference type="InterPro" id="IPR050809">
    <property type="entry name" value="UgpAE/MalFG_permease"/>
</dbReference>
<dbReference type="AlphaFoldDB" id="A0A494Y5Q6"/>
<feature type="transmembrane region" description="Helical" evidence="7">
    <location>
        <begin position="229"/>
        <end position="253"/>
    </location>
</feature>
<keyword evidence="2 7" id="KW-0813">Transport</keyword>
<dbReference type="Gene3D" id="1.10.3720.10">
    <property type="entry name" value="MetI-like"/>
    <property type="match status" value="1"/>
</dbReference>
<evidence type="ECO:0000256" key="4">
    <source>
        <dbReference type="ARBA" id="ARBA00022692"/>
    </source>
</evidence>
<name>A0A494Y5Q6_9BACL</name>
<dbReference type="CDD" id="cd06261">
    <property type="entry name" value="TM_PBP2"/>
    <property type="match status" value="1"/>
</dbReference>
<dbReference type="PANTHER" id="PTHR43227">
    <property type="entry name" value="BLL4140 PROTEIN"/>
    <property type="match status" value="1"/>
</dbReference>
<evidence type="ECO:0000256" key="7">
    <source>
        <dbReference type="RuleBase" id="RU363032"/>
    </source>
</evidence>
<dbReference type="EMBL" id="RBZM01000002">
    <property type="protein sequence ID" value="RKP57420.1"/>
    <property type="molecule type" value="Genomic_DNA"/>
</dbReference>
<feature type="transmembrane region" description="Helical" evidence="7">
    <location>
        <begin position="135"/>
        <end position="155"/>
    </location>
</feature>
<feature type="transmembrane region" description="Helical" evidence="7">
    <location>
        <begin position="181"/>
        <end position="208"/>
    </location>
</feature>
<sequence length="326" mass="37863">MDLATETRKQTRIVPRDDERLKTGGFIRELIRNRILYLMFVPIAVYFIIFAYIPMAGIVMAFKDFNYRSGIFGSPWNGFDNFHYFFVSGKALLVTRNTVIYNVIFLTCYTAFSITAAIFIAEIQKKWFKKMAQSMMFLPYFISWVTVTAFVYNFLNYEYGIVNKILDAFHLSAIDIYSTTWYWYFILPFLYVWKWVGYGSVLYLAAIVGIDQEIYEAATIDGANRLQRITRITIPLLKPTMIILILLGLGRIMRGEFDMFYQLIGNNGTLMDTTDIIDTLVFRSLQGSLDFGMASSVGFYQSVLTLAIILFANYLVRRYDKEQALF</sequence>
<dbReference type="GO" id="GO:0005886">
    <property type="term" value="C:plasma membrane"/>
    <property type="evidence" value="ECO:0007669"/>
    <property type="project" value="UniProtKB-SubCell"/>
</dbReference>
<keyword evidence="3" id="KW-1003">Cell membrane</keyword>
<evidence type="ECO:0000256" key="1">
    <source>
        <dbReference type="ARBA" id="ARBA00004651"/>
    </source>
</evidence>
<evidence type="ECO:0000256" key="3">
    <source>
        <dbReference type="ARBA" id="ARBA00022475"/>
    </source>
</evidence>
<evidence type="ECO:0000256" key="6">
    <source>
        <dbReference type="ARBA" id="ARBA00023136"/>
    </source>
</evidence>
<feature type="transmembrane region" description="Helical" evidence="7">
    <location>
        <begin position="298"/>
        <end position="316"/>
    </location>
</feature>
<dbReference type="SUPFAM" id="SSF161098">
    <property type="entry name" value="MetI-like"/>
    <property type="match status" value="1"/>
</dbReference>
<protein>
    <submittedName>
        <fullName evidence="9">Sugar ABC transporter permease</fullName>
    </submittedName>
</protein>
<evidence type="ECO:0000256" key="5">
    <source>
        <dbReference type="ARBA" id="ARBA00022989"/>
    </source>
</evidence>